<evidence type="ECO:0000256" key="1">
    <source>
        <dbReference type="SAM" id="Phobius"/>
    </source>
</evidence>
<keyword evidence="1" id="KW-0472">Membrane</keyword>
<dbReference type="SUPFAM" id="SSF49899">
    <property type="entry name" value="Concanavalin A-like lectins/glucanases"/>
    <property type="match status" value="1"/>
</dbReference>
<dbReference type="EMBL" id="CP104013">
    <property type="protein sequence ID" value="UYP45932.1"/>
    <property type="molecule type" value="Genomic_DNA"/>
</dbReference>
<keyword evidence="3" id="KW-1185">Reference proteome</keyword>
<dbReference type="Gene3D" id="2.60.120.200">
    <property type="match status" value="1"/>
</dbReference>
<name>A0ABY6HQZ6_9ARCH</name>
<proteinExistence type="predicted"/>
<gene>
    <name evidence="2" type="ORF">NEF87_002217</name>
</gene>
<keyword evidence="1" id="KW-1133">Transmembrane helix</keyword>
<evidence type="ECO:0000313" key="2">
    <source>
        <dbReference type="EMBL" id="UYP45932.1"/>
    </source>
</evidence>
<keyword evidence="1" id="KW-0812">Transmembrane</keyword>
<protein>
    <recommendedName>
        <fullName evidence="4">LamG domain-containing protein</fullName>
    </recommendedName>
</protein>
<sequence length="308" mass="35569">MSIQLDEIMKKKPGIIRFVNAILGVGVAGICINWISEYQNTFCYIIIGTIAFACIVIKVIFEFKKRHPKIPQRFPLLHLPFDEGYGDIVSDKSSNNYTGIINGAQWERDNMGFSLKFDGVDDFIDIERFRFQDQCFSISLWVKPGENQVSCACLLDYSHHKNQSNWALQQYHDNQNIFNFPFMSNGWKEGGLSVYVNLTAQEWQLLTITFNLGEIKNYINANLVNSGNLGGKIQYNSISTLRIGGVIDLKRYFNGSLADIRIYNTILNQIEIEKLYAKKRKEQKRLSKIEQKRQLNIGKKKKTENQRK</sequence>
<feature type="transmembrane region" description="Helical" evidence="1">
    <location>
        <begin position="41"/>
        <end position="61"/>
    </location>
</feature>
<reference evidence="2" key="1">
    <citation type="submission" date="2022-09" db="EMBL/GenBank/DDBJ databases">
        <title>Actin cytoskeleton and complex cell architecture in an #Asgard archaeon.</title>
        <authorList>
            <person name="Ponce Toledo R.I."/>
            <person name="Schleper C."/>
            <person name="Rodrigues Oliveira T."/>
            <person name="Wollweber F."/>
            <person name="Xu J."/>
            <person name="Rittmann S."/>
            <person name="Klingl A."/>
            <person name="Pilhofer M."/>
        </authorList>
    </citation>
    <scope>NUCLEOTIDE SEQUENCE</scope>
    <source>
        <strain evidence="2">B-35</strain>
    </source>
</reference>
<dbReference type="InterPro" id="IPR013320">
    <property type="entry name" value="ConA-like_dom_sf"/>
</dbReference>
<organism evidence="2 3">
    <name type="scientific">Candidatus Lokiarchaeum ossiferum</name>
    <dbReference type="NCBI Taxonomy" id="2951803"/>
    <lineage>
        <taxon>Archaea</taxon>
        <taxon>Promethearchaeati</taxon>
        <taxon>Promethearchaeota</taxon>
        <taxon>Promethearchaeia</taxon>
        <taxon>Promethearchaeales</taxon>
        <taxon>Promethearchaeaceae</taxon>
        <taxon>Candidatus Lokiarchaeum</taxon>
    </lineage>
</organism>
<evidence type="ECO:0008006" key="4">
    <source>
        <dbReference type="Google" id="ProtNLM"/>
    </source>
</evidence>
<feature type="transmembrane region" description="Helical" evidence="1">
    <location>
        <begin position="15"/>
        <end position="35"/>
    </location>
</feature>
<dbReference type="Pfam" id="PF13385">
    <property type="entry name" value="Laminin_G_3"/>
    <property type="match status" value="1"/>
</dbReference>
<evidence type="ECO:0000313" key="3">
    <source>
        <dbReference type="Proteomes" id="UP001208689"/>
    </source>
</evidence>
<accession>A0ABY6HQZ6</accession>
<dbReference type="Proteomes" id="UP001208689">
    <property type="component" value="Chromosome"/>
</dbReference>